<feature type="domain" description="Rhodanese" evidence="1">
    <location>
        <begin position="18"/>
        <end position="107"/>
    </location>
</feature>
<keyword evidence="3" id="KW-1185">Reference proteome</keyword>
<dbReference type="InterPro" id="IPR018634">
    <property type="entry name" value="ChrB_C"/>
</dbReference>
<organism evidence="2 3">
    <name type="scientific">Craurococcus roseus</name>
    <dbReference type="NCBI Taxonomy" id="77585"/>
    <lineage>
        <taxon>Bacteria</taxon>
        <taxon>Pseudomonadati</taxon>
        <taxon>Pseudomonadota</taxon>
        <taxon>Alphaproteobacteria</taxon>
        <taxon>Acetobacterales</taxon>
        <taxon>Acetobacteraceae</taxon>
        <taxon>Craurococcus</taxon>
    </lineage>
</organism>
<dbReference type="SUPFAM" id="SSF52821">
    <property type="entry name" value="Rhodanese/Cell cycle control phosphatase"/>
    <property type="match status" value="1"/>
</dbReference>
<dbReference type="CDD" id="cd01444">
    <property type="entry name" value="GlpE_ST"/>
    <property type="match status" value="1"/>
</dbReference>
<reference evidence="3" key="1">
    <citation type="journal article" date="2019" name="Int. J. Syst. Evol. Microbiol.">
        <title>The Global Catalogue of Microorganisms (GCM) 10K type strain sequencing project: providing services to taxonomists for standard genome sequencing and annotation.</title>
        <authorList>
            <consortium name="The Broad Institute Genomics Platform"/>
            <consortium name="The Broad Institute Genome Sequencing Center for Infectious Disease"/>
            <person name="Wu L."/>
            <person name="Ma J."/>
        </authorList>
    </citation>
    <scope>NUCLEOTIDE SEQUENCE [LARGE SCALE GENOMIC DNA]</scope>
    <source>
        <strain evidence="3">JCM 9933</strain>
    </source>
</reference>
<dbReference type="Proteomes" id="UP001501588">
    <property type="component" value="Unassembled WGS sequence"/>
</dbReference>
<dbReference type="Gene3D" id="3.40.250.10">
    <property type="entry name" value="Rhodanese-like domain"/>
    <property type="match status" value="1"/>
</dbReference>
<dbReference type="InterPro" id="IPR036873">
    <property type="entry name" value="Rhodanese-like_dom_sf"/>
</dbReference>
<accession>A0ABP3PY18</accession>
<evidence type="ECO:0000259" key="1">
    <source>
        <dbReference type="PROSITE" id="PS50206"/>
    </source>
</evidence>
<sequence length="279" mass="30362">MPAPDTITTAQLSRLIGLPDAPVLLDLRTDEDYAADPRLLPGSIRRDFRTVAAWAPDYAGRSVVAVCHRGLKISQGTAAWLRHNGARAEALEGGFEAWAAGGGNPLLRPDRIPPRDAQGRTVWVTRARPKIDRIACPWLVRRFVDPAAVFLFVAPSEVPAVAERFGATPFDIEDVFWSHRGEGCTFDTMIEEFGLRSEALSRLAVIVRGADTSRPDLAPQAEGLLAASLGFSRMYRDDLAQLDAAMALYDAFYRWSRDAVAETHNWPASPAGSHTGAGA</sequence>
<comment type="caution">
    <text evidence="2">The sequence shown here is derived from an EMBL/GenBank/DDBJ whole genome shotgun (WGS) entry which is preliminary data.</text>
</comment>
<dbReference type="Pfam" id="PF09828">
    <property type="entry name" value="ChrB_C"/>
    <property type="match status" value="1"/>
</dbReference>
<evidence type="ECO:0000313" key="3">
    <source>
        <dbReference type="Proteomes" id="UP001501588"/>
    </source>
</evidence>
<dbReference type="PROSITE" id="PS50206">
    <property type="entry name" value="RHODANESE_3"/>
    <property type="match status" value="1"/>
</dbReference>
<protein>
    <submittedName>
        <fullName evidence="2">Chromate resistance protein</fullName>
    </submittedName>
</protein>
<proteinExistence type="predicted"/>
<dbReference type="InterPro" id="IPR023695">
    <property type="entry name" value="Thiosulf_sulfurTrfase"/>
</dbReference>
<dbReference type="RefSeq" id="WP_343894248.1">
    <property type="nucleotide sequence ID" value="NZ_BAAAFZ010000009.1"/>
</dbReference>
<dbReference type="EMBL" id="BAAAFZ010000009">
    <property type="protein sequence ID" value="GAA0574720.1"/>
    <property type="molecule type" value="Genomic_DNA"/>
</dbReference>
<evidence type="ECO:0000313" key="2">
    <source>
        <dbReference type="EMBL" id="GAA0574720.1"/>
    </source>
</evidence>
<gene>
    <name evidence="2" type="ORF">GCM10009416_11780</name>
</gene>
<dbReference type="Pfam" id="PF00581">
    <property type="entry name" value="Rhodanese"/>
    <property type="match status" value="1"/>
</dbReference>
<dbReference type="InterPro" id="IPR001763">
    <property type="entry name" value="Rhodanese-like_dom"/>
</dbReference>
<name>A0ABP3PY18_9PROT</name>